<protein>
    <recommendedName>
        <fullName evidence="1">Retrotransposon gag domain-containing protein</fullName>
    </recommendedName>
</protein>
<sequence length="160" mass="18350">MDIPMRSANSNFIHDLLQYEIPHTAMIPNMPKYDGTTGPNDHIENYEWTTTSLKMDCRFTCTYFPCTLTENAGKWFKSLRPGNISSFEQLKYLFLNNFMQLRKGKGDANSVMMCKKKGELIRDYYDRFTLATLNVPGHEEFLVTGAFAQGLLPGPLSKKM</sequence>
<dbReference type="Pfam" id="PF03732">
    <property type="entry name" value="Retrotrans_gag"/>
    <property type="match status" value="1"/>
</dbReference>
<dbReference type="InterPro" id="IPR005162">
    <property type="entry name" value="Retrotrans_gag_dom"/>
</dbReference>
<evidence type="ECO:0000313" key="3">
    <source>
        <dbReference type="Proteomes" id="UP000235145"/>
    </source>
</evidence>
<gene>
    <name evidence="2" type="ORF">LSAT_V11C800394640</name>
</gene>
<feature type="domain" description="Retrotransposon gag" evidence="1">
    <location>
        <begin position="63"/>
        <end position="151"/>
    </location>
</feature>
<accession>A0A9R1UUB4</accession>
<keyword evidence="3" id="KW-1185">Reference proteome</keyword>
<evidence type="ECO:0000313" key="2">
    <source>
        <dbReference type="EMBL" id="KAJ0192956.1"/>
    </source>
</evidence>
<dbReference type="PANTHER" id="PTHR33223:SF10">
    <property type="entry name" value="AMINOTRANSFERASE-LIKE PLANT MOBILE DOMAIN-CONTAINING PROTEIN"/>
    <property type="match status" value="1"/>
</dbReference>
<comment type="caution">
    <text evidence="2">The sequence shown here is derived from an EMBL/GenBank/DDBJ whole genome shotgun (WGS) entry which is preliminary data.</text>
</comment>
<dbReference type="PANTHER" id="PTHR33223">
    <property type="entry name" value="CCHC-TYPE DOMAIN-CONTAINING PROTEIN"/>
    <property type="match status" value="1"/>
</dbReference>
<name>A0A9R1UUB4_LACSA</name>
<proteinExistence type="predicted"/>
<dbReference type="EMBL" id="NBSK02000008">
    <property type="protein sequence ID" value="KAJ0192956.1"/>
    <property type="molecule type" value="Genomic_DNA"/>
</dbReference>
<dbReference type="Proteomes" id="UP000235145">
    <property type="component" value="Unassembled WGS sequence"/>
</dbReference>
<organism evidence="2 3">
    <name type="scientific">Lactuca sativa</name>
    <name type="common">Garden lettuce</name>
    <dbReference type="NCBI Taxonomy" id="4236"/>
    <lineage>
        <taxon>Eukaryota</taxon>
        <taxon>Viridiplantae</taxon>
        <taxon>Streptophyta</taxon>
        <taxon>Embryophyta</taxon>
        <taxon>Tracheophyta</taxon>
        <taxon>Spermatophyta</taxon>
        <taxon>Magnoliopsida</taxon>
        <taxon>eudicotyledons</taxon>
        <taxon>Gunneridae</taxon>
        <taxon>Pentapetalae</taxon>
        <taxon>asterids</taxon>
        <taxon>campanulids</taxon>
        <taxon>Asterales</taxon>
        <taxon>Asteraceae</taxon>
        <taxon>Cichorioideae</taxon>
        <taxon>Cichorieae</taxon>
        <taxon>Lactucinae</taxon>
        <taxon>Lactuca</taxon>
    </lineage>
</organism>
<evidence type="ECO:0000259" key="1">
    <source>
        <dbReference type="Pfam" id="PF03732"/>
    </source>
</evidence>
<dbReference type="AlphaFoldDB" id="A0A9R1UUB4"/>
<reference evidence="2 3" key="1">
    <citation type="journal article" date="2017" name="Nat. Commun.">
        <title>Genome assembly with in vitro proximity ligation data and whole-genome triplication in lettuce.</title>
        <authorList>
            <person name="Reyes-Chin-Wo S."/>
            <person name="Wang Z."/>
            <person name="Yang X."/>
            <person name="Kozik A."/>
            <person name="Arikit S."/>
            <person name="Song C."/>
            <person name="Xia L."/>
            <person name="Froenicke L."/>
            <person name="Lavelle D.O."/>
            <person name="Truco M.J."/>
            <person name="Xia R."/>
            <person name="Zhu S."/>
            <person name="Xu C."/>
            <person name="Xu H."/>
            <person name="Xu X."/>
            <person name="Cox K."/>
            <person name="Korf I."/>
            <person name="Meyers B.C."/>
            <person name="Michelmore R.W."/>
        </authorList>
    </citation>
    <scope>NUCLEOTIDE SEQUENCE [LARGE SCALE GENOMIC DNA]</scope>
    <source>
        <strain evidence="3">cv. Salinas</strain>
        <tissue evidence="2">Seedlings</tissue>
    </source>
</reference>